<name>A0ABV3TFE0_9GAMM</name>
<keyword evidence="2" id="KW-1185">Reference proteome</keyword>
<comment type="caution">
    <text evidence="1">The sequence shown here is derived from an EMBL/GenBank/DDBJ whole genome shotgun (WGS) entry which is preliminary data.</text>
</comment>
<dbReference type="InterPro" id="IPR007435">
    <property type="entry name" value="DUF484"/>
</dbReference>
<dbReference type="Pfam" id="PF04340">
    <property type="entry name" value="DUF484"/>
    <property type="match status" value="1"/>
</dbReference>
<dbReference type="InterPro" id="IPR029016">
    <property type="entry name" value="GAF-like_dom_sf"/>
</dbReference>
<gene>
    <name evidence="1" type="ORF">V6X73_07315</name>
</gene>
<protein>
    <submittedName>
        <fullName evidence="1">DUF484 family protein</fullName>
    </submittedName>
</protein>
<organism evidence="1 2">
    <name type="scientific">Spiribacter pallidus</name>
    <dbReference type="NCBI Taxonomy" id="1987936"/>
    <lineage>
        <taxon>Bacteria</taxon>
        <taxon>Pseudomonadati</taxon>
        <taxon>Pseudomonadota</taxon>
        <taxon>Gammaproteobacteria</taxon>
        <taxon>Chromatiales</taxon>
        <taxon>Ectothiorhodospiraceae</taxon>
        <taxon>Spiribacter</taxon>
    </lineage>
</organism>
<dbReference type="PANTHER" id="PTHR38765">
    <property type="entry name" value="DUF484 DOMAIN-CONTAINING PROTEIN"/>
    <property type="match status" value="1"/>
</dbReference>
<dbReference type="PANTHER" id="PTHR38765:SF1">
    <property type="entry name" value="DUF484 DOMAIN-CONTAINING PROTEIN"/>
    <property type="match status" value="1"/>
</dbReference>
<dbReference type="RefSeq" id="WP_367959143.1">
    <property type="nucleotide sequence ID" value="NZ_JBAKFK010000003.1"/>
</dbReference>
<evidence type="ECO:0000313" key="1">
    <source>
        <dbReference type="EMBL" id="MEX0469531.1"/>
    </source>
</evidence>
<evidence type="ECO:0000313" key="2">
    <source>
        <dbReference type="Proteomes" id="UP001556709"/>
    </source>
</evidence>
<proteinExistence type="predicted"/>
<accession>A0ABV3TFE0</accession>
<dbReference type="Gene3D" id="3.30.450.40">
    <property type="match status" value="1"/>
</dbReference>
<dbReference type="EMBL" id="JBAKFM010000003">
    <property type="protein sequence ID" value="MEX0469531.1"/>
    <property type="molecule type" value="Genomic_DNA"/>
</dbReference>
<reference evidence="1 2" key="1">
    <citation type="submission" date="2024-02" db="EMBL/GenBank/DDBJ databases">
        <title>New especies of Spiribacter isolated from saline water.</title>
        <authorList>
            <person name="Leon M.J."/>
            <person name="De La Haba R."/>
            <person name="Sanchez-Porro C."/>
            <person name="Ventosa A."/>
        </authorList>
    </citation>
    <scope>NUCLEOTIDE SEQUENCE [LARGE SCALE GENOMIC DNA]</scope>
    <source>
        <strain evidence="2">ag22IC6-390</strain>
    </source>
</reference>
<sequence>MSRQTPESAPDTPATDEQQVLDYLRANPALLRQHRDLLAELDIPHDAGEGTTSLIEYQVAVLREETRDLSQRLEALLTVARDNDRLADQLHRFTLELLAAEDLEHVLVALRDGLRQEFRADVVQVILITDESLAAGVPTLALDDPRSEQLEAHFPGDAPVLGNLDDTLMTLVFDDQADDLASAAIIPMEEAPLRGFLAIGSRDADRYQEDQGTVFLGQLGALAARILRRSLAGTRA</sequence>
<dbReference type="Proteomes" id="UP001556709">
    <property type="component" value="Unassembled WGS sequence"/>
</dbReference>